<dbReference type="Proteomes" id="UP001595947">
    <property type="component" value="Unassembled WGS sequence"/>
</dbReference>
<dbReference type="Pfam" id="PF09489">
    <property type="entry name" value="CbtB"/>
    <property type="match status" value="1"/>
</dbReference>
<protein>
    <submittedName>
        <fullName evidence="2">CbtB domain-containing protein</fullName>
    </submittedName>
</protein>
<evidence type="ECO:0000256" key="1">
    <source>
        <dbReference type="SAM" id="Phobius"/>
    </source>
</evidence>
<dbReference type="InterPro" id="IPR012667">
    <property type="entry name" value="CbtB_put"/>
</dbReference>
<proteinExistence type="predicted"/>
<organism evidence="2 3">
    <name type="scientific">Actinomycetospora atypica</name>
    <dbReference type="NCBI Taxonomy" id="1290095"/>
    <lineage>
        <taxon>Bacteria</taxon>
        <taxon>Bacillati</taxon>
        <taxon>Actinomycetota</taxon>
        <taxon>Actinomycetes</taxon>
        <taxon>Pseudonocardiales</taxon>
        <taxon>Pseudonocardiaceae</taxon>
        <taxon>Actinomycetospora</taxon>
    </lineage>
</organism>
<evidence type="ECO:0000313" key="2">
    <source>
        <dbReference type="EMBL" id="MFC5062637.1"/>
    </source>
</evidence>
<accession>A0ABV9YLX3</accession>
<keyword evidence="3" id="KW-1185">Reference proteome</keyword>
<feature type="transmembrane region" description="Helical" evidence="1">
    <location>
        <begin position="21"/>
        <end position="39"/>
    </location>
</feature>
<sequence length="70" mass="7463">MTTAGAAARARVTATSAATNMPYLIGSLVVGLLLFYFIGFDEGATSLFGDTTVVHEFVHDARHFLGFPCH</sequence>
<keyword evidence="1" id="KW-1133">Transmembrane helix</keyword>
<gene>
    <name evidence="2" type="ORF">ACFPBZ_10500</name>
</gene>
<name>A0ABV9YLX3_9PSEU</name>
<dbReference type="RefSeq" id="WP_378035985.1">
    <property type="nucleotide sequence ID" value="NZ_JBHSIV010000008.1"/>
</dbReference>
<reference evidence="3" key="1">
    <citation type="journal article" date="2019" name="Int. J. Syst. Evol. Microbiol.">
        <title>The Global Catalogue of Microorganisms (GCM) 10K type strain sequencing project: providing services to taxonomists for standard genome sequencing and annotation.</title>
        <authorList>
            <consortium name="The Broad Institute Genomics Platform"/>
            <consortium name="The Broad Institute Genome Sequencing Center for Infectious Disease"/>
            <person name="Wu L."/>
            <person name="Ma J."/>
        </authorList>
    </citation>
    <scope>NUCLEOTIDE SEQUENCE [LARGE SCALE GENOMIC DNA]</scope>
    <source>
        <strain evidence="3">CGMCC 4.7093</strain>
    </source>
</reference>
<comment type="caution">
    <text evidence="2">The sequence shown here is derived from an EMBL/GenBank/DDBJ whole genome shotgun (WGS) entry which is preliminary data.</text>
</comment>
<dbReference type="EMBL" id="JBHSIV010000008">
    <property type="protein sequence ID" value="MFC5062637.1"/>
    <property type="molecule type" value="Genomic_DNA"/>
</dbReference>
<keyword evidence="1" id="KW-0812">Transmembrane</keyword>
<keyword evidence="1" id="KW-0472">Membrane</keyword>
<evidence type="ECO:0000313" key="3">
    <source>
        <dbReference type="Proteomes" id="UP001595947"/>
    </source>
</evidence>